<dbReference type="PANTHER" id="PTHR33568">
    <property type="entry name" value="DNA POLYMERASE"/>
    <property type="match status" value="1"/>
</dbReference>
<dbReference type="AlphaFoldDB" id="A0AAN5IFQ7"/>
<organism evidence="1 2">
    <name type="scientific">Pristionchus mayeri</name>
    <dbReference type="NCBI Taxonomy" id="1317129"/>
    <lineage>
        <taxon>Eukaryota</taxon>
        <taxon>Metazoa</taxon>
        <taxon>Ecdysozoa</taxon>
        <taxon>Nematoda</taxon>
        <taxon>Chromadorea</taxon>
        <taxon>Rhabditida</taxon>
        <taxon>Rhabditina</taxon>
        <taxon>Diplogasteromorpha</taxon>
        <taxon>Diplogasteroidea</taxon>
        <taxon>Neodiplogasteridae</taxon>
        <taxon>Pristionchus</taxon>
    </lineage>
</organism>
<dbReference type="Proteomes" id="UP001328107">
    <property type="component" value="Unassembled WGS sequence"/>
</dbReference>
<name>A0AAN5IFQ7_9BILA</name>
<dbReference type="EMBL" id="BTRK01000006">
    <property type="protein sequence ID" value="GMR61381.1"/>
    <property type="molecule type" value="Genomic_DNA"/>
</dbReference>
<feature type="non-terminal residue" evidence="1">
    <location>
        <position position="1"/>
    </location>
</feature>
<dbReference type="PANTHER" id="PTHR33568:SF3">
    <property type="entry name" value="DNA-DIRECTED DNA POLYMERASE"/>
    <property type="match status" value="1"/>
</dbReference>
<proteinExistence type="predicted"/>
<comment type="caution">
    <text evidence="1">The sequence shown here is derived from an EMBL/GenBank/DDBJ whole genome shotgun (WGS) entry which is preliminary data.</text>
</comment>
<keyword evidence="2" id="KW-1185">Reference proteome</keyword>
<accession>A0AAN5IFQ7</accession>
<protein>
    <submittedName>
        <fullName evidence="1">Uncharacterized protein</fullName>
    </submittedName>
</protein>
<reference evidence="2" key="1">
    <citation type="submission" date="2022-10" db="EMBL/GenBank/DDBJ databases">
        <title>Genome assembly of Pristionchus species.</title>
        <authorList>
            <person name="Yoshida K."/>
            <person name="Sommer R.J."/>
        </authorList>
    </citation>
    <scope>NUCLEOTIDE SEQUENCE [LARGE SCALE GENOMIC DNA]</scope>
    <source>
        <strain evidence="2">RS5460</strain>
    </source>
</reference>
<sequence>ERKKEIEEYHQSLPKDFIWDLDEQIVPFLGIIKAKVLPPRDIRIPVLFIHVDKRLIFPNCRRCAEEDNVREECQHSDDDRAFVGTFTHAELLHAQKRNYSVIEYYEAWTWSEWSTDAYKPFVRALLKMKVEAADWPANIITDAQKENFIRRCKEEFGLDIDPSNMRKSAAK</sequence>
<gene>
    <name evidence="1" type="ORF">PMAYCL1PPCAC_31576</name>
</gene>
<evidence type="ECO:0000313" key="1">
    <source>
        <dbReference type="EMBL" id="GMR61381.1"/>
    </source>
</evidence>
<evidence type="ECO:0000313" key="2">
    <source>
        <dbReference type="Proteomes" id="UP001328107"/>
    </source>
</evidence>